<dbReference type="RefSeq" id="WP_184927442.1">
    <property type="nucleotide sequence ID" value="NZ_JACHMO010000001.1"/>
</dbReference>
<evidence type="ECO:0000313" key="3">
    <source>
        <dbReference type="Proteomes" id="UP000552097"/>
    </source>
</evidence>
<dbReference type="AlphaFoldDB" id="A0A7W9HRY4"/>
<accession>A0A7W9HRY4</accession>
<protein>
    <submittedName>
        <fullName evidence="2">Uncharacterized protein</fullName>
    </submittedName>
</protein>
<keyword evidence="3" id="KW-1185">Reference proteome</keyword>
<evidence type="ECO:0000313" key="2">
    <source>
        <dbReference type="EMBL" id="MBB5807375.1"/>
    </source>
</evidence>
<keyword evidence="1" id="KW-0812">Transmembrane</keyword>
<feature type="transmembrane region" description="Helical" evidence="1">
    <location>
        <begin position="42"/>
        <end position="63"/>
    </location>
</feature>
<proteinExistence type="predicted"/>
<feature type="transmembrane region" description="Helical" evidence="1">
    <location>
        <begin position="7"/>
        <end position="30"/>
    </location>
</feature>
<feature type="transmembrane region" description="Helical" evidence="1">
    <location>
        <begin position="96"/>
        <end position="115"/>
    </location>
</feature>
<name>A0A7W9HRY4_9PSEU</name>
<organism evidence="2 3">
    <name type="scientific">Saccharothrix ecbatanensis</name>
    <dbReference type="NCBI Taxonomy" id="1105145"/>
    <lineage>
        <taxon>Bacteria</taxon>
        <taxon>Bacillati</taxon>
        <taxon>Actinomycetota</taxon>
        <taxon>Actinomycetes</taxon>
        <taxon>Pseudonocardiales</taxon>
        <taxon>Pseudonocardiaceae</taxon>
        <taxon>Saccharothrix</taxon>
    </lineage>
</organism>
<keyword evidence="1" id="KW-1133">Transmembrane helix</keyword>
<comment type="caution">
    <text evidence="2">The sequence shown here is derived from an EMBL/GenBank/DDBJ whole genome shotgun (WGS) entry which is preliminary data.</text>
</comment>
<evidence type="ECO:0000256" key="1">
    <source>
        <dbReference type="SAM" id="Phobius"/>
    </source>
</evidence>
<feature type="transmembrane region" description="Helical" evidence="1">
    <location>
        <begin position="72"/>
        <end position="90"/>
    </location>
</feature>
<gene>
    <name evidence="2" type="ORF">F4560_007143</name>
</gene>
<keyword evidence="1" id="KW-0472">Membrane</keyword>
<dbReference type="Proteomes" id="UP000552097">
    <property type="component" value="Unassembled WGS sequence"/>
</dbReference>
<reference evidence="2 3" key="1">
    <citation type="submission" date="2020-08" db="EMBL/GenBank/DDBJ databases">
        <title>Sequencing the genomes of 1000 actinobacteria strains.</title>
        <authorList>
            <person name="Klenk H.-P."/>
        </authorList>
    </citation>
    <scope>NUCLEOTIDE SEQUENCE [LARGE SCALE GENOMIC DNA]</scope>
    <source>
        <strain evidence="2 3">DSM 45486</strain>
    </source>
</reference>
<sequence>MGELTRRVVWVTGLGAVLGLGWWLLYLALTPSCDPSFLGCEIAVVLLAPVWAMVSWLAAWFVLDQRQIDRPGVTAAAGVVVALVLGVITALRDIPFSPWAVLLGAVSFLLAALLAA</sequence>
<dbReference type="EMBL" id="JACHMO010000001">
    <property type="protein sequence ID" value="MBB5807375.1"/>
    <property type="molecule type" value="Genomic_DNA"/>
</dbReference>